<evidence type="ECO:0000256" key="1">
    <source>
        <dbReference type="SAM" id="MobiDB-lite"/>
    </source>
</evidence>
<proteinExistence type="predicted"/>
<name>A0A921LNS2_9FIRM</name>
<accession>A0A921LNS2</accession>
<evidence type="ECO:0000313" key="3">
    <source>
        <dbReference type="Proteomes" id="UP000782880"/>
    </source>
</evidence>
<sequence length="59" mass="6425">MPEHEPNQTPAPYAAGTGSVPVSPDRDAFDRMGYRERLALKREDPAGYAALRAAPANDR</sequence>
<dbReference type="AlphaFoldDB" id="A0A921LNS2"/>
<dbReference type="Proteomes" id="UP000782880">
    <property type="component" value="Unassembled WGS sequence"/>
</dbReference>
<gene>
    <name evidence="2" type="ORF">K8V20_07140</name>
</gene>
<reference evidence="2" key="1">
    <citation type="journal article" date="2021" name="PeerJ">
        <title>Extensive microbial diversity within the chicken gut microbiome revealed by metagenomics and culture.</title>
        <authorList>
            <person name="Gilroy R."/>
            <person name="Ravi A."/>
            <person name="Getino M."/>
            <person name="Pursley I."/>
            <person name="Horton D.L."/>
            <person name="Alikhan N.F."/>
            <person name="Baker D."/>
            <person name="Gharbi K."/>
            <person name="Hall N."/>
            <person name="Watson M."/>
            <person name="Adriaenssens E.M."/>
            <person name="Foster-Nyarko E."/>
            <person name="Jarju S."/>
            <person name="Secka A."/>
            <person name="Antonio M."/>
            <person name="Oren A."/>
            <person name="Chaudhuri R.R."/>
            <person name="La Ragione R."/>
            <person name="Hildebrand F."/>
            <person name="Pallen M.J."/>
        </authorList>
    </citation>
    <scope>NUCLEOTIDE SEQUENCE</scope>
    <source>
        <strain evidence="2">ChiBcec21-2208</strain>
    </source>
</reference>
<organism evidence="2 3">
    <name type="scientific">Subdoligranulum variabile</name>
    <dbReference type="NCBI Taxonomy" id="214851"/>
    <lineage>
        <taxon>Bacteria</taxon>
        <taxon>Bacillati</taxon>
        <taxon>Bacillota</taxon>
        <taxon>Clostridia</taxon>
        <taxon>Eubacteriales</taxon>
        <taxon>Oscillospiraceae</taxon>
        <taxon>Subdoligranulum</taxon>
    </lineage>
</organism>
<feature type="region of interest" description="Disordered" evidence="1">
    <location>
        <begin position="1"/>
        <end position="27"/>
    </location>
</feature>
<protein>
    <submittedName>
        <fullName evidence="2">Uncharacterized protein</fullName>
    </submittedName>
</protein>
<evidence type="ECO:0000313" key="2">
    <source>
        <dbReference type="EMBL" id="HJG28404.1"/>
    </source>
</evidence>
<dbReference type="EMBL" id="DYVE01000183">
    <property type="protein sequence ID" value="HJG28404.1"/>
    <property type="molecule type" value="Genomic_DNA"/>
</dbReference>
<comment type="caution">
    <text evidence="2">The sequence shown here is derived from an EMBL/GenBank/DDBJ whole genome shotgun (WGS) entry which is preliminary data.</text>
</comment>
<reference evidence="2" key="2">
    <citation type="submission" date="2021-09" db="EMBL/GenBank/DDBJ databases">
        <authorList>
            <person name="Gilroy R."/>
        </authorList>
    </citation>
    <scope>NUCLEOTIDE SEQUENCE</scope>
    <source>
        <strain evidence="2">ChiBcec21-2208</strain>
    </source>
</reference>